<dbReference type="InterPro" id="IPR037401">
    <property type="entry name" value="SnoaL-like"/>
</dbReference>
<sequence length="120" mass="13443">MTTVPDKTAAITDTVHRYLELVAQGRADEITELYADDATVEDPVGSDVHVGRQSIRKFYGNIENIKARTELLTLRVCGNEAAFLFRLEMDLGDNTMTIEPIDVMVFDADGRIASMKAYWN</sequence>
<dbReference type="SUPFAM" id="SSF54427">
    <property type="entry name" value="NTF2-like"/>
    <property type="match status" value="1"/>
</dbReference>
<reference evidence="3" key="2">
    <citation type="submission" date="2016-02" db="EMBL/GenBank/DDBJ databases">
        <title>Draft genome sequence of five rapidly growing Mycobacterium species.</title>
        <authorList>
            <person name="Katahira K."/>
            <person name="Gotou Y."/>
            <person name="Iida K."/>
            <person name="Ogura Y."/>
            <person name="Hayashi T."/>
        </authorList>
    </citation>
    <scope>NUCLEOTIDE SEQUENCE [LARGE SCALE GENOMIC DNA]</scope>
    <source>
        <strain evidence="3">JCM6362</strain>
    </source>
</reference>
<dbReference type="Proteomes" id="UP000069654">
    <property type="component" value="Unassembled WGS sequence"/>
</dbReference>
<dbReference type="EMBL" id="BCTB01000009">
    <property type="protein sequence ID" value="GAT14499.1"/>
    <property type="molecule type" value="Genomic_DNA"/>
</dbReference>
<evidence type="ECO:0000313" key="3">
    <source>
        <dbReference type="Proteomes" id="UP000069654"/>
    </source>
</evidence>
<feature type="domain" description="SnoaL-like" evidence="1">
    <location>
        <begin position="15"/>
        <end position="114"/>
    </location>
</feature>
<dbReference type="InterPro" id="IPR032710">
    <property type="entry name" value="NTF2-like_dom_sf"/>
</dbReference>
<organism evidence="2 3">
    <name type="scientific">Mycolicibacterium thermoresistibile</name>
    <name type="common">Mycobacterium thermoresistibile</name>
    <dbReference type="NCBI Taxonomy" id="1797"/>
    <lineage>
        <taxon>Bacteria</taxon>
        <taxon>Bacillati</taxon>
        <taxon>Actinomycetota</taxon>
        <taxon>Actinomycetes</taxon>
        <taxon>Mycobacteriales</taxon>
        <taxon>Mycobacteriaceae</taxon>
        <taxon>Mycolicibacterium</taxon>
    </lineage>
</organism>
<keyword evidence="2" id="KW-0413">Isomerase</keyword>
<evidence type="ECO:0000313" key="2">
    <source>
        <dbReference type="EMBL" id="GAT14499.1"/>
    </source>
</evidence>
<dbReference type="RefSeq" id="WP_003924025.1">
    <property type="nucleotide sequence ID" value="NZ_BCTB01000009.1"/>
</dbReference>
<dbReference type="AlphaFoldDB" id="A0A117IM14"/>
<name>A0A117IM14_MYCTH</name>
<dbReference type="STRING" id="1797.RMCT_1469"/>
<dbReference type="GO" id="GO:0016853">
    <property type="term" value="F:isomerase activity"/>
    <property type="evidence" value="ECO:0007669"/>
    <property type="project" value="UniProtKB-KW"/>
</dbReference>
<dbReference type="OMA" id="MRAHWGP"/>
<dbReference type="Gene3D" id="3.10.450.50">
    <property type="match status" value="1"/>
</dbReference>
<accession>A0A117IM14</accession>
<reference evidence="2 3" key="1">
    <citation type="journal article" date="2016" name="Genome Announc.">
        <title>Draft Genome Sequences of Five Rapidly Growing Mycobacterium Species, M. thermoresistibile, M. fortuitum subsp. acetamidolyticum, M. canariasense, M. brisbanense, and M. novocastrense.</title>
        <authorList>
            <person name="Katahira K."/>
            <person name="Ogura Y."/>
            <person name="Gotoh Y."/>
            <person name="Hayashi T."/>
        </authorList>
    </citation>
    <scope>NUCLEOTIDE SEQUENCE [LARGE SCALE GENOMIC DNA]</scope>
    <source>
        <strain evidence="2 3">JCM6362</strain>
    </source>
</reference>
<dbReference type="OrthoDB" id="459617at2"/>
<protein>
    <submittedName>
        <fullName evidence="2">Steroid delta-isomerase</fullName>
    </submittedName>
</protein>
<comment type="caution">
    <text evidence="2">The sequence shown here is derived from an EMBL/GenBank/DDBJ whole genome shotgun (WGS) entry which is preliminary data.</text>
</comment>
<evidence type="ECO:0000259" key="1">
    <source>
        <dbReference type="Pfam" id="PF12680"/>
    </source>
</evidence>
<proteinExistence type="predicted"/>
<gene>
    <name evidence="2" type="ORF">RMCT_1469</name>
</gene>
<dbReference type="Pfam" id="PF12680">
    <property type="entry name" value="SnoaL_2"/>
    <property type="match status" value="1"/>
</dbReference>